<feature type="region of interest" description="Disordered" evidence="1">
    <location>
        <begin position="126"/>
        <end position="146"/>
    </location>
</feature>
<keyword evidence="3" id="KW-1185">Reference proteome</keyword>
<feature type="compositionally biased region" description="Acidic residues" evidence="1">
    <location>
        <begin position="23"/>
        <end position="43"/>
    </location>
</feature>
<sequence length="230" mass="24571">MTANFTGGGSSGPDYVQTSAPADPDETELWYDPSADPDGDGTNEGEYYIFGTDGQWHPTGVESHTALVDVAEDSHHAFPIRTSGLTDDAVTQAKIAAGAVSSTQLADAAVTLAKLGFDPATQTELNDHASSANAHHTPPTETLDNAGTPEVWMVGDRVNHPPIYVESWDLYNQNESGNYTVFMSDQSDRSGTIDAGETISMDLNGYVTGLSAGEWPYLKVQNPMIPRVTF</sequence>
<evidence type="ECO:0000256" key="1">
    <source>
        <dbReference type="SAM" id="MobiDB-lite"/>
    </source>
</evidence>
<dbReference type="EMBL" id="JBHUDJ010000014">
    <property type="protein sequence ID" value="MFD1588718.1"/>
    <property type="molecule type" value="Genomic_DNA"/>
</dbReference>
<dbReference type="RefSeq" id="WP_247378374.1">
    <property type="nucleotide sequence ID" value="NZ_JALLGV010000005.1"/>
</dbReference>
<name>A0ABD6CEU9_9EURY</name>
<reference evidence="2 3" key="1">
    <citation type="journal article" date="2019" name="Int. J. Syst. Evol. Microbiol.">
        <title>The Global Catalogue of Microorganisms (GCM) 10K type strain sequencing project: providing services to taxonomists for standard genome sequencing and annotation.</title>
        <authorList>
            <consortium name="The Broad Institute Genomics Platform"/>
            <consortium name="The Broad Institute Genome Sequencing Center for Infectious Disease"/>
            <person name="Wu L."/>
            <person name="Ma J."/>
        </authorList>
    </citation>
    <scope>NUCLEOTIDE SEQUENCE [LARGE SCALE GENOMIC DNA]</scope>
    <source>
        <strain evidence="2 3">CGMCC 1.12125</strain>
    </source>
</reference>
<accession>A0ABD6CEU9</accession>
<organism evidence="2 3">
    <name type="scientific">Halorientalis brevis</name>
    <dbReference type="NCBI Taxonomy" id="1126241"/>
    <lineage>
        <taxon>Archaea</taxon>
        <taxon>Methanobacteriati</taxon>
        <taxon>Methanobacteriota</taxon>
        <taxon>Stenosarchaea group</taxon>
        <taxon>Halobacteria</taxon>
        <taxon>Halobacteriales</taxon>
        <taxon>Haloarculaceae</taxon>
        <taxon>Halorientalis</taxon>
    </lineage>
</organism>
<evidence type="ECO:0000313" key="3">
    <source>
        <dbReference type="Proteomes" id="UP001597119"/>
    </source>
</evidence>
<feature type="compositionally biased region" description="Polar residues" evidence="1">
    <location>
        <begin position="126"/>
        <end position="145"/>
    </location>
</feature>
<feature type="compositionally biased region" description="Gly residues" evidence="1">
    <location>
        <begin position="1"/>
        <end position="11"/>
    </location>
</feature>
<dbReference type="Proteomes" id="UP001597119">
    <property type="component" value="Unassembled WGS sequence"/>
</dbReference>
<gene>
    <name evidence="2" type="ORF">ACFR9U_17200</name>
</gene>
<feature type="region of interest" description="Disordered" evidence="1">
    <location>
        <begin position="1"/>
        <end position="46"/>
    </location>
</feature>
<comment type="caution">
    <text evidence="2">The sequence shown here is derived from an EMBL/GenBank/DDBJ whole genome shotgun (WGS) entry which is preliminary data.</text>
</comment>
<proteinExistence type="predicted"/>
<protein>
    <submittedName>
        <fullName evidence="2">Uncharacterized protein</fullName>
    </submittedName>
</protein>
<dbReference type="AlphaFoldDB" id="A0ABD6CEU9"/>
<evidence type="ECO:0000313" key="2">
    <source>
        <dbReference type="EMBL" id="MFD1588718.1"/>
    </source>
</evidence>